<reference evidence="2 3" key="1">
    <citation type="submission" date="2011-10" db="EMBL/GenBank/DDBJ databases">
        <title>The Improved High-Quality Draft genome of Methanoplanus limicola DSM 2279.</title>
        <authorList>
            <consortium name="US DOE Joint Genome Institute (JGI-PGF)"/>
            <person name="Lucas S."/>
            <person name="Copeland A."/>
            <person name="Lapidus A."/>
            <person name="Glavina del Rio T."/>
            <person name="Dalin E."/>
            <person name="Tice H."/>
            <person name="Bruce D."/>
            <person name="Goodwin L."/>
            <person name="Pitluck S."/>
            <person name="Peters L."/>
            <person name="Mikhailova N."/>
            <person name="Lu M."/>
            <person name="Kyrpides N."/>
            <person name="Mavromatis K."/>
            <person name="Ivanova N."/>
            <person name="Markowitz V."/>
            <person name="Cheng J.-F."/>
            <person name="Hugenholtz P."/>
            <person name="Woyke T."/>
            <person name="Wu D."/>
            <person name="Wirth R."/>
            <person name="Brambilla E.-M."/>
            <person name="Klenk H.-P."/>
            <person name="Eisen J.A."/>
        </authorList>
    </citation>
    <scope>NUCLEOTIDE SEQUENCE [LARGE SCALE GENOMIC DNA]</scope>
    <source>
        <strain evidence="2 3">DSM 2279</strain>
    </source>
</reference>
<keyword evidence="3" id="KW-1185">Reference proteome</keyword>
<sequence length="158" mass="17738">MEDKTSTDVMMKEKIKIGIIICDRYSSCAGGKCLRSLHNREGAFSIYEGKEVEVAGYTSCGGCPGGNIEYAPEEMKKNGVDVIHLATGMVVGYPPCPRIKYFSEFIKDKYGLEVVVGTHPIPEKYYQTHKNLKTWDSVLWERLTAPTLSDEKTRLAYD</sequence>
<name>H1YZH9_9EURY</name>
<evidence type="ECO:0000313" key="3">
    <source>
        <dbReference type="Proteomes" id="UP000005741"/>
    </source>
</evidence>
<accession>H1YZH9</accession>
<organism evidence="2 3">
    <name type="scientific">Methanoplanus limicola DSM 2279</name>
    <dbReference type="NCBI Taxonomy" id="937775"/>
    <lineage>
        <taxon>Archaea</taxon>
        <taxon>Methanobacteriati</taxon>
        <taxon>Methanobacteriota</taxon>
        <taxon>Stenosarchaea group</taxon>
        <taxon>Methanomicrobia</taxon>
        <taxon>Methanomicrobiales</taxon>
        <taxon>Methanomicrobiaceae</taxon>
        <taxon>Methanoplanus</taxon>
    </lineage>
</organism>
<dbReference type="InParanoid" id="H1YZH9"/>
<dbReference type="HOGENOM" id="CLU_147304_3_0_2"/>
<gene>
    <name evidence="2" type="ORF">Metlim_1999</name>
</gene>
<dbReference type="SMART" id="SM01078">
    <property type="entry name" value="CGGC"/>
    <property type="match status" value="1"/>
</dbReference>
<proteinExistence type="predicted"/>
<evidence type="ECO:0000313" key="2">
    <source>
        <dbReference type="EMBL" id="EHQ36088.1"/>
    </source>
</evidence>
<dbReference type="STRING" id="937775.Metlim_1999"/>
<dbReference type="InterPro" id="IPR014925">
    <property type="entry name" value="CGGC_dom"/>
</dbReference>
<dbReference type="Pfam" id="PF08821">
    <property type="entry name" value="CGGC"/>
    <property type="match status" value="1"/>
</dbReference>
<protein>
    <recommendedName>
        <fullName evidence="1">CGGC domain-containing protein</fullName>
    </recommendedName>
</protein>
<dbReference type="RefSeq" id="WP_004078290.1">
    <property type="nucleotide sequence ID" value="NZ_CM001436.1"/>
</dbReference>
<dbReference type="Proteomes" id="UP000005741">
    <property type="component" value="Chromosome"/>
</dbReference>
<dbReference type="AlphaFoldDB" id="H1YZH9"/>
<dbReference type="EMBL" id="CM001436">
    <property type="protein sequence ID" value="EHQ36088.1"/>
    <property type="molecule type" value="Genomic_DNA"/>
</dbReference>
<feature type="domain" description="CGGC" evidence="1">
    <location>
        <begin position="16"/>
        <end position="119"/>
    </location>
</feature>
<evidence type="ECO:0000259" key="1">
    <source>
        <dbReference type="SMART" id="SM01078"/>
    </source>
</evidence>